<dbReference type="RefSeq" id="WP_100849515.1">
    <property type="nucleotide sequence ID" value="NZ_BMJF01000001.1"/>
</dbReference>
<dbReference type="SMART" id="SM01204">
    <property type="entry name" value="FIST_C"/>
    <property type="match status" value="1"/>
</dbReference>
<name>A0A2K8QLN1_9GAMM</name>
<evidence type="ECO:0000259" key="1">
    <source>
        <dbReference type="SMART" id="SM00897"/>
    </source>
</evidence>
<evidence type="ECO:0000313" key="4">
    <source>
        <dbReference type="Proteomes" id="UP000231901"/>
    </source>
</evidence>
<sequence>MNFQPKYASSESPNPVQAVAEFASQIGHDGIDTVIFFCSPDYDLDVLGRELKNTFSCPCIGCTSSGQIGTEGFQHSGLLGLGLGKDFRTRFFMIQPLVNYTAVVADIAEAIRRDSETRPNLHRFGLLLVDGLSMVEERLVANLYQQIGNVPIIGGSAGDDLRFEKTHVYDGNGRFISDAAVFAVIETNSPVTTFKVQHFEPSEVELVITEADPEKRLILEINGEPAAQVYAEALGLTVHELTPTVFSRNPLMLSFGDEPYVRSIQKWNEDLSLTCYCAIEEGLIVAIGKAEDPVQTLRQAFDKVRETIPEPAVIIGCDCILRRLQFEQEGLEQQIGDVMMQNRVVGFSTYGEQYNGLHVNQTFTGIAIGGQHVD</sequence>
<feature type="domain" description="FIST C-domain" evidence="2">
    <location>
        <begin position="226"/>
        <end position="356"/>
    </location>
</feature>
<keyword evidence="3" id="KW-0808">Transferase</keyword>
<keyword evidence="4" id="KW-1185">Reference proteome</keyword>
<dbReference type="PANTHER" id="PTHR40252:SF2">
    <property type="entry name" value="BLR0328 PROTEIN"/>
    <property type="match status" value="1"/>
</dbReference>
<keyword evidence="3" id="KW-0418">Kinase</keyword>
<protein>
    <submittedName>
        <fullName evidence="3">Histidine kinase</fullName>
    </submittedName>
</protein>
<dbReference type="InterPro" id="IPR019494">
    <property type="entry name" value="FIST_C"/>
</dbReference>
<dbReference type="InterPro" id="IPR013702">
    <property type="entry name" value="FIST_domain_N"/>
</dbReference>
<accession>A0A2K8QLN1</accession>
<gene>
    <name evidence="3" type="ORF">CVE23_10730</name>
</gene>
<dbReference type="GeneID" id="66564808"/>
<dbReference type="AlphaFoldDB" id="A0A2K8QLN1"/>
<reference evidence="4" key="1">
    <citation type="journal article" date="2018" name="Genome Announc.">
        <title>Complete genome sequence of a Dickeya fangzhongdai type strain causing bleeding canker of pear tree trunks.</title>
        <authorList>
            <person name="Zhao Y."/>
            <person name="Tian Y."/>
            <person name="Li X."/>
            <person name="Hu B."/>
        </authorList>
    </citation>
    <scope>NUCLEOTIDE SEQUENCE [LARGE SCALE GENOMIC DNA]</scope>
    <source>
        <strain evidence="4">DSM 101947</strain>
    </source>
</reference>
<feature type="domain" description="FIST" evidence="1">
    <location>
        <begin position="29"/>
        <end position="225"/>
    </location>
</feature>
<organism evidence="3 4">
    <name type="scientific">Dickeya fangzhongdai</name>
    <dbReference type="NCBI Taxonomy" id="1778540"/>
    <lineage>
        <taxon>Bacteria</taxon>
        <taxon>Pseudomonadati</taxon>
        <taxon>Pseudomonadota</taxon>
        <taxon>Gammaproteobacteria</taxon>
        <taxon>Enterobacterales</taxon>
        <taxon>Pectobacteriaceae</taxon>
        <taxon>Dickeya</taxon>
    </lineage>
</organism>
<dbReference type="PANTHER" id="PTHR40252">
    <property type="entry name" value="BLR0328 PROTEIN"/>
    <property type="match status" value="1"/>
</dbReference>
<dbReference type="KEGG" id="dfn:CVE23_10730"/>
<dbReference type="SMART" id="SM00897">
    <property type="entry name" value="FIST"/>
    <property type="match status" value="1"/>
</dbReference>
<dbReference type="EMBL" id="CP025003">
    <property type="protein sequence ID" value="ATZ94403.1"/>
    <property type="molecule type" value="Genomic_DNA"/>
</dbReference>
<dbReference type="Pfam" id="PF08495">
    <property type="entry name" value="FIST"/>
    <property type="match status" value="1"/>
</dbReference>
<dbReference type="Proteomes" id="UP000231901">
    <property type="component" value="Chromosome"/>
</dbReference>
<evidence type="ECO:0000313" key="3">
    <source>
        <dbReference type="EMBL" id="ATZ94403.1"/>
    </source>
</evidence>
<dbReference type="GO" id="GO:0016301">
    <property type="term" value="F:kinase activity"/>
    <property type="evidence" value="ECO:0007669"/>
    <property type="project" value="UniProtKB-KW"/>
</dbReference>
<evidence type="ECO:0000259" key="2">
    <source>
        <dbReference type="SMART" id="SM01204"/>
    </source>
</evidence>
<proteinExistence type="predicted"/>
<dbReference type="Pfam" id="PF10442">
    <property type="entry name" value="FIST_C"/>
    <property type="match status" value="1"/>
</dbReference>